<dbReference type="Proteomes" id="UP000006620">
    <property type="component" value="Chromosome"/>
</dbReference>
<accession>F8FLR1</accession>
<dbReference type="PIRSF" id="PIRSF002741">
    <property type="entry name" value="MppA"/>
    <property type="match status" value="1"/>
</dbReference>
<dbReference type="RefSeq" id="WP_013919971.1">
    <property type="nucleotide sequence ID" value="NC_015690.1"/>
</dbReference>
<dbReference type="Gene3D" id="3.40.190.10">
    <property type="entry name" value="Periplasmic binding protein-like II"/>
    <property type="match status" value="1"/>
</dbReference>
<evidence type="ECO:0000313" key="3">
    <source>
        <dbReference type="EMBL" id="AEI44827.1"/>
    </source>
</evidence>
<evidence type="ECO:0000256" key="1">
    <source>
        <dbReference type="SAM" id="SignalP"/>
    </source>
</evidence>
<dbReference type="PATRIC" id="fig|1036673.3.peg.5865"/>
<dbReference type="GO" id="GO:0030288">
    <property type="term" value="C:outer membrane-bounded periplasmic space"/>
    <property type="evidence" value="ECO:0007669"/>
    <property type="project" value="TreeGrafter"/>
</dbReference>
<dbReference type="PROSITE" id="PS51257">
    <property type="entry name" value="PROKAR_LIPOPROTEIN"/>
    <property type="match status" value="1"/>
</dbReference>
<dbReference type="CDD" id="cd08489">
    <property type="entry name" value="PBP2_NikA"/>
    <property type="match status" value="1"/>
</dbReference>
<dbReference type="InterPro" id="IPR011980">
    <property type="entry name" value="CntA-like"/>
</dbReference>
<feature type="chain" id="PRO_5039264224" evidence="1">
    <location>
        <begin position="25"/>
        <end position="544"/>
    </location>
</feature>
<dbReference type="GO" id="GO:0020037">
    <property type="term" value="F:heme binding"/>
    <property type="evidence" value="ECO:0007669"/>
    <property type="project" value="InterPro"/>
</dbReference>
<gene>
    <name evidence="3" type="ordered locus">KNP414_06306</name>
</gene>
<dbReference type="SUPFAM" id="SSF53850">
    <property type="entry name" value="Periplasmic binding protein-like II"/>
    <property type="match status" value="1"/>
</dbReference>
<organism evidence="3 4">
    <name type="scientific">Paenibacillus mucilaginosus (strain KNP414)</name>
    <dbReference type="NCBI Taxonomy" id="1036673"/>
    <lineage>
        <taxon>Bacteria</taxon>
        <taxon>Bacillati</taxon>
        <taxon>Bacillota</taxon>
        <taxon>Bacilli</taxon>
        <taxon>Bacillales</taxon>
        <taxon>Paenibacillaceae</taxon>
        <taxon>Paenibacillus</taxon>
    </lineage>
</organism>
<dbReference type="GO" id="GO:0016151">
    <property type="term" value="F:nickel cation binding"/>
    <property type="evidence" value="ECO:0007669"/>
    <property type="project" value="InterPro"/>
</dbReference>
<proteinExistence type="predicted"/>
<dbReference type="Pfam" id="PF00496">
    <property type="entry name" value="SBP_bac_5"/>
    <property type="match status" value="1"/>
</dbReference>
<evidence type="ECO:0000313" key="4">
    <source>
        <dbReference type="Proteomes" id="UP000006620"/>
    </source>
</evidence>
<dbReference type="GO" id="GO:0043190">
    <property type="term" value="C:ATP-binding cassette (ABC) transporter complex"/>
    <property type="evidence" value="ECO:0007669"/>
    <property type="project" value="InterPro"/>
</dbReference>
<dbReference type="PANTHER" id="PTHR30290">
    <property type="entry name" value="PERIPLASMIC BINDING COMPONENT OF ABC TRANSPORTER"/>
    <property type="match status" value="1"/>
</dbReference>
<dbReference type="InterPro" id="IPR030678">
    <property type="entry name" value="Peptide/Ni-bd"/>
</dbReference>
<dbReference type="EMBL" id="CP002869">
    <property type="protein sequence ID" value="AEI44827.1"/>
    <property type="molecule type" value="Genomic_DNA"/>
</dbReference>
<reference evidence="3 4" key="2">
    <citation type="journal article" date="2013" name="Genome Announc.">
        <title>Genome Sequence of Growth-Improving Paenibacillus mucilaginosus Strain KNP414.</title>
        <authorList>
            <person name="Lu J.J."/>
            <person name="Wang J.F."/>
            <person name="Hu X.F."/>
        </authorList>
    </citation>
    <scope>NUCLEOTIDE SEQUENCE [LARGE SCALE GENOMIC DNA]</scope>
    <source>
        <strain evidence="3 4">KNP414</strain>
    </source>
</reference>
<name>F8FLR1_PAEMK</name>
<dbReference type="Gene3D" id="3.10.105.10">
    <property type="entry name" value="Dipeptide-binding Protein, Domain 3"/>
    <property type="match status" value="1"/>
</dbReference>
<dbReference type="GO" id="GO:0015675">
    <property type="term" value="P:nickel cation transport"/>
    <property type="evidence" value="ECO:0007669"/>
    <property type="project" value="InterPro"/>
</dbReference>
<dbReference type="PANTHER" id="PTHR30290:SF37">
    <property type="entry name" value="NICKEL-BINDING PERIPLASMIC PROTEIN"/>
    <property type="match status" value="1"/>
</dbReference>
<dbReference type="NCBIfam" id="TIGR02294">
    <property type="entry name" value="nickel_nikA"/>
    <property type="match status" value="1"/>
</dbReference>
<keyword evidence="1" id="KW-0732">Signal</keyword>
<dbReference type="GO" id="GO:1904680">
    <property type="term" value="F:peptide transmembrane transporter activity"/>
    <property type="evidence" value="ECO:0007669"/>
    <property type="project" value="TreeGrafter"/>
</dbReference>
<reference evidence="4" key="1">
    <citation type="submission" date="2011-06" db="EMBL/GenBank/DDBJ databases">
        <title>Complete genome sequence of Paenibacillus mucilaginosus KNP414.</title>
        <authorList>
            <person name="Wang J."/>
            <person name="Hu S."/>
            <person name="Hu X."/>
            <person name="Zhang B."/>
            <person name="Dong D."/>
            <person name="Zhang S."/>
            <person name="Zhao K."/>
            <person name="Wu D."/>
        </authorList>
    </citation>
    <scope>NUCLEOTIDE SEQUENCE [LARGE SCALE GENOMIC DNA]</scope>
    <source>
        <strain evidence="4">KNP414</strain>
    </source>
</reference>
<dbReference type="GO" id="GO:0015833">
    <property type="term" value="P:peptide transport"/>
    <property type="evidence" value="ECO:0007669"/>
    <property type="project" value="TreeGrafter"/>
</dbReference>
<dbReference type="HOGENOM" id="CLU_017028_7_5_9"/>
<dbReference type="KEGG" id="pms:KNP414_06306"/>
<dbReference type="AlphaFoldDB" id="F8FLR1"/>
<feature type="domain" description="Solute-binding protein family 5" evidence="2">
    <location>
        <begin position="88"/>
        <end position="455"/>
    </location>
</feature>
<protein>
    <submittedName>
        <fullName evidence="3">Nickel transport system (Nickel-binding protein)</fullName>
    </submittedName>
</protein>
<dbReference type="InterPro" id="IPR000914">
    <property type="entry name" value="SBP_5_dom"/>
</dbReference>
<evidence type="ECO:0000259" key="2">
    <source>
        <dbReference type="Pfam" id="PF00496"/>
    </source>
</evidence>
<dbReference type="InterPro" id="IPR039424">
    <property type="entry name" value="SBP_5"/>
</dbReference>
<feature type="signal peptide" evidence="1">
    <location>
        <begin position="1"/>
        <end position="24"/>
    </location>
</feature>
<sequence>MFATKRKSLLLSMSLLLVLSAAVAGCSTPKTETAGTAAETAAAGNKEETVTMAWPRDIGPMNPHLYNPSQLFAQSMIYEPLVAYKDGKIVPHLAESWTLSPDGKEYTFKLRSNVKFSDGTAFTAATVKKNFDAVLKNMKLHTWLGVISVLEKTEAVDDATFKMTLKEAYYPTLHDLAVVRPVRFLAESGFPDDGDTSKGVKNPIGTGPWMLSEYKKDENAVFTPNPNYWGEKPKVDKVVVKVVPDAETRVLAFEKGDLDLIFGEGVISFDAYKQLEQTGKYETKLSEPVGTRNLVLNTMNEKLADLRVRQALHQGFNKQAMVEGVTLGMEEKADNILPKNLPYANIDVKPVEYNVEQAKALLEEAGWKLSAGKTVREKDGKALELELLYDKADLTQKAMAETLQAEWAAIGVKLNITGVELTVYIQRRKANEFDMNFYSNFGAPYDPHSFMTGVVQKGFGLSDPLQALPMKAEIDQKIKEGMTTTDEKARTALFSSVLTTLQEQSSILPISYIKKLAVYQKDVSTVQFPSNRDEHPFYGIDTKE</sequence>